<dbReference type="InterPro" id="IPR011598">
    <property type="entry name" value="bHLH_dom"/>
</dbReference>
<keyword evidence="5" id="KW-0539">Nucleus</keyword>
<name>A0ABM1EB94_PRICU</name>
<keyword evidence="2" id="KW-0805">Transcription regulation</keyword>
<feature type="region of interest" description="Disordered" evidence="6">
    <location>
        <begin position="1"/>
        <end position="28"/>
    </location>
</feature>
<evidence type="ECO:0000256" key="5">
    <source>
        <dbReference type="ARBA" id="ARBA00023242"/>
    </source>
</evidence>
<gene>
    <name evidence="9 10" type="primary">LOC106810585</name>
</gene>
<dbReference type="Pfam" id="PF00010">
    <property type="entry name" value="HLH"/>
    <property type="match status" value="1"/>
</dbReference>
<dbReference type="InterPro" id="IPR036638">
    <property type="entry name" value="HLH_DNA-bd_sf"/>
</dbReference>
<evidence type="ECO:0000313" key="9">
    <source>
        <dbReference type="RefSeq" id="XP_014669465.1"/>
    </source>
</evidence>
<dbReference type="Gene3D" id="4.10.280.10">
    <property type="entry name" value="Helix-loop-helix DNA-binding domain"/>
    <property type="match status" value="1"/>
</dbReference>
<dbReference type="PANTHER" id="PTHR15741:SF25">
    <property type="entry name" value="MAX-LIKE PROTEIN X"/>
    <property type="match status" value="1"/>
</dbReference>
<dbReference type="CDD" id="cd19687">
    <property type="entry name" value="bHLHzip_Mlx"/>
    <property type="match status" value="1"/>
</dbReference>
<keyword evidence="3" id="KW-0238">DNA-binding</keyword>
<feature type="compositionally biased region" description="Basic and acidic residues" evidence="6">
    <location>
        <begin position="63"/>
        <end position="85"/>
    </location>
</feature>
<keyword evidence="4" id="KW-0804">Transcription</keyword>
<comment type="subcellular location">
    <subcellularLocation>
        <location evidence="1">Nucleus</location>
    </subcellularLocation>
</comment>
<sequence>MCDGANIDDSSLGAIPEGELKTETLSPAAREKQQLFTFSRTSSISSVYASSSSAHNTEDEDDSDHKSNMSYKDRRREAHQLAEQKRRDAIKKGYDDLQDMVPTCQNSDGIGSQKLSKAAVLQRSIDYIQFLLREKKKQEEDLSMLRKDVVALQIMKANYEQIVAAHQSAPLAGENNVSDDLKFQVFQNIMDTQFQSFDEKISTNSFVELSGCVIHWLEECCQPDNLHDLAMNVLQQVTSTH</sequence>
<dbReference type="Proteomes" id="UP000695022">
    <property type="component" value="Unplaced"/>
</dbReference>
<evidence type="ECO:0000256" key="4">
    <source>
        <dbReference type="ARBA" id="ARBA00023163"/>
    </source>
</evidence>
<accession>A0ABM1EB94</accession>
<dbReference type="RefSeq" id="XP_014669465.1">
    <property type="nucleotide sequence ID" value="XM_014813979.1"/>
</dbReference>
<dbReference type="PROSITE" id="PS50888">
    <property type="entry name" value="BHLH"/>
    <property type="match status" value="1"/>
</dbReference>
<evidence type="ECO:0000313" key="8">
    <source>
        <dbReference type="Proteomes" id="UP000695022"/>
    </source>
</evidence>
<proteinExistence type="predicted"/>
<evidence type="ECO:0000313" key="10">
    <source>
        <dbReference type="RefSeq" id="XP_014669466.1"/>
    </source>
</evidence>
<dbReference type="PANTHER" id="PTHR15741">
    <property type="entry name" value="BASIC HELIX-LOOP-HELIX ZIP TRANSCRIPTION FACTOR"/>
    <property type="match status" value="1"/>
</dbReference>
<protein>
    <submittedName>
        <fullName evidence="9 10">Max-like protein X</fullName>
    </submittedName>
</protein>
<keyword evidence="8" id="KW-1185">Reference proteome</keyword>
<dbReference type="InterPro" id="IPR052207">
    <property type="entry name" value="Max-like/E-box_TFs"/>
</dbReference>
<evidence type="ECO:0000256" key="1">
    <source>
        <dbReference type="ARBA" id="ARBA00004123"/>
    </source>
</evidence>
<dbReference type="GeneID" id="106810585"/>
<feature type="region of interest" description="Disordered" evidence="6">
    <location>
        <begin position="42"/>
        <end position="85"/>
    </location>
</feature>
<dbReference type="SMART" id="SM00353">
    <property type="entry name" value="HLH"/>
    <property type="match status" value="1"/>
</dbReference>
<dbReference type="SUPFAM" id="SSF47459">
    <property type="entry name" value="HLH, helix-loop-helix DNA-binding domain"/>
    <property type="match status" value="1"/>
</dbReference>
<evidence type="ECO:0000256" key="3">
    <source>
        <dbReference type="ARBA" id="ARBA00023125"/>
    </source>
</evidence>
<evidence type="ECO:0000256" key="6">
    <source>
        <dbReference type="SAM" id="MobiDB-lite"/>
    </source>
</evidence>
<feature type="domain" description="BHLH" evidence="7">
    <location>
        <begin position="74"/>
        <end position="131"/>
    </location>
</feature>
<reference evidence="9 10" key="1">
    <citation type="submission" date="2025-05" db="UniProtKB">
        <authorList>
            <consortium name="RefSeq"/>
        </authorList>
    </citation>
    <scope>IDENTIFICATION</scope>
</reference>
<dbReference type="RefSeq" id="XP_014669466.1">
    <property type="nucleotide sequence ID" value="XM_014813980.1"/>
</dbReference>
<evidence type="ECO:0000259" key="7">
    <source>
        <dbReference type="PROSITE" id="PS50888"/>
    </source>
</evidence>
<feature type="compositionally biased region" description="Low complexity" evidence="6">
    <location>
        <begin position="42"/>
        <end position="53"/>
    </location>
</feature>
<organism evidence="8 9">
    <name type="scientific">Priapulus caudatus</name>
    <name type="common">Priapulid worm</name>
    <dbReference type="NCBI Taxonomy" id="37621"/>
    <lineage>
        <taxon>Eukaryota</taxon>
        <taxon>Metazoa</taxon>
        <taxon>Ecdysozoa</taxon>
        <taxon>Scalidophora</taxon>
        <taxon>Priapulida</taxon>
        <taxon>Priapulimorpha</taxon>
        <taxon>Priapulimorphida</taxon>
        <taxon>Priapulidae</taxon>
        <taxon>Priapulus</taxon>
    </lineage>
</organism>
<evidence type="ECO:0000256" key="2">
    <source>
        <dbReference type="ARBA" id="ARBA00023015"/>
    </source>
</evidence>